<evidence type="ECO:0000256" key="8">
    <source>
        <dbReference type="ARBA" id="ARBA00023098"/>
    </source>
</evidence>
<gene>
    <name evidence="16" type="ORF">FSP39_019912</name>
</gene>
<comment type="subcellular location">
    <subcellularLocation>
        <location evidence="1 14">Secreted</location>
    </subcellularLocation>
</comment>
<feature type="binding site" evidence="11">
    <location>
        <position position="276"/>
    </location>
    <ligand>
        <name>Ca(2+)</name>
        <dbReference type="ChEBI" id="CHEBI:29108"/>
    </ligand>
</feature>
<dbReference type="PRINTS" id="PR00389">
    <property type="entry name" value="PHPHLIPASEA2"/>
</dbReference>
<keyword evidence="4 11" id="KW-0479">Metal-binding</keyword>
<evidence type="ECO:0000256" key="13">
    <source>
        <dbReference type="RuleBase" id="RU003654"/>
    </source>
</evidence>
<proteinExistence type="inferred from homology"/>
<dbReference type="PANTHER" id="PTHR11716">
    <property type="entry name" value="PHOSPHOLIPASE A2 FAMILY MEMBER"/>
    <property type="match status" value="1"/>
</dbReference>
<dbReference type="EC" id="3.1.1.4" evidence="2"/>
<evidence type="ECO:0000313" key="16">
    <source>
        <dbReference type="EMBL" id="KAK3100433.1"/>
    </source>
</evidence>
<evidence type="ECO:0000256" key="14">
    <source>
        <dbReference type="RuleBase" id="RU361236"/>
    </source>
</evidence>
<feature type="binding site" evidence="11">
    <location>
        <position position="278"/>
    </location>
    <ligand>
        <name>Ca(2+)</name>
        <dbReference type="ChEBI" id="CHEBI:29108"/>
    </ligand>
</feature>
<dbReference type="GO" id="GO:0004623">
    <property type="term" value="F:phospholipase A2 activity"/>
    <property type="evidence" value="ECO:0007669"/>
    <property type="project" value="UniProtKB-EC"/>
</dbReference>
<evidence type="ECO:0000256" key="3">
    <source>
        <dbReference type="ARBA" id="ARBA00022525"/>
    </source>
</evidence>
<dbReference type="SMART" id="SM00085">
    <property type="entry name" value="PA2c"/>
    <property type="match status" value="1"/>
</dbReference>
<name>A0AA88Y8L9_PINIB</name>
<dbReference type="GO" id="GO:0006644">
    <property type="term" value="P:phospholipid metabolic process"/>
    <property type="evidence" value="ECO:0007669"/>
    <property type="project" value="InterPro"/>
</dbReference>
<dbReference type="SUPFAM" id="SSF48619">
    <property type="entry name" value="Phospholipase A2, PLA2"/>
    <property type="match status" value="1"/>
</dbReference>
<dbReference type="InterPro" id="IPR016090">
    <property type="entry name" value="PLA2-like_dom"/>
</dbReference>
<keyword evidence="3 14" id="KW-0964">Secreted</keyword>
<feature type="disulfide bond" evidence="12">
    <location>
        <begin position="297"/>
        <end position="361"/>
    </location>
</feature>
<evidence type="ECO:0000256" key="6">
    <source>
        <dbReference type="ARBA" id="ARBA00022837"/>
    </source>
</evidence>
<dbReference type="Proteomes" id="UP001186944">
    <property type="component" value="Unassembled WGS sequence"/>
</dbReference>
<dbReference type="GO" id="GO:0005509">
    <property type="term" value="F:calcium ion binding"/>
    <property type="evidence" value="ECO:0007669"/>
    <property type="project" value="InterPro"/>
</dbReference>
<evidence type="ECO:0000256" key="10">
    <source>
        <dbReference type="PIRSR" id="PIRSR601211-1"/>
    </source>
</evidence>
<dbReference type="EMBL" id="VSWD01000006">
    <property type="protein sequence ID" value="KAK3100433.1"/>
    <property type="molecule type" value="Genomic_DNA"/>
</dbReference>
<evidence type="ECO:0000256" key="1">
    <source>
        <dbReference type="ARBA" id="ARBA00004613"/>
    </source>
</evidence>
<dbReference type="Gene3D" id="1.20.90.10">
    <property type="entry name" value="Phospholipase A2 domain"/>
    <property type="match status" value="1"/>
</dbReference>
<feature type="disulfide bond" evidence="12">
    <location>
        <begin position="309"/>
        <end position="354"/>
    </location>
</feature>
<keyword evidence="8" id="KW-0443">Lipid metabolism</keyword>
<reference evidence="16" key="1">
    <citation type="submission" date="2019-08" db="EMBL/GenBank/DDBJ databases">
        <title>The improved chromosome-level genome for the pearl oyster Pinctada fucata martensii using PacBio sequencing and Hi-C.</title>
        <authorList>
            <person name="Zheng Z."/>
        </authorList>
    </citation>
    <scope>NUCLEOTIDE SEQUENCE</scope>
    <source>
        <strain evidence="16">ZZ-2019</strain>
        <tissue evidence="16">Adductor muscle</tissue>
    </source>
</reference>
<evidence type="ECO:0000256" key="7">
    <source>
        <dbReference type="ARBA" id="ARBA00022963"/>
    </source>
</evidence>
<feature type="disulfide bond" evidence="12">
    <location>
        <begin position="290"/>
        <end position="368"/>
    </location>
</feature>
<feature type="disulfide bond" evidence="12">
    <location>
        <begin position="334"/>
        <end position="359"/>
    </location>
</feature>
<feature type="active site" evidence="10">
    <location>
        <position position="362"/>
    </location>
</feature>
<evidence type="ECO:0000313" key="17">
    <source>
        <dbReference type="Proteomes" id="UP001186944"/>
    </source>
</evidence>
<dbReference type="GO" id="GO:0016042">
    <property type="term" value="P:lipid catabolic process"/>
    <property type="evidence" value="ECO:0007669"/>
    <property type="project" value="UniProtKB-KW"/>
</dbReference>
<sequence>MRRQLAVKDKNSKSWFMHSKRTLEKYSLPSIYDLVETNVDRRSLGREFKKNVNNHWSQEITRLSCGKTSLRYLNTSSHKVGEPHHIWKDVNVDTMAVKKAGIKAKLVCGVYPLQVSIAKRIGHAGSNICPMCNIEPEDMGHFLLRCNCLTSTRSLFLDKIERILLNKALKSIAQITEVSEDIVVQIILDVTHPSVPLVLQDDDTKHELESIARGLCFTIQNGLVRCALIFYCWLQLTQCASLEREKRDLFQLEEVIYDGTVLNALTYLNGYGCYCGWGGSGAPVDGIDACCMAHDNCYGNVTAKSNNQCTPKWMHYVFSMKKNQAGPVHNIVECLDKKNHKFPSTPDFQNPYYCHYQICLCDKGLAECVEKHRNIYKTHPKMDCYNFAIMSQEICVFVASLRITFDNALMKNTCMASFNTADIFVHDNCADDVFYTLFKPEIE</sequence>
<organism evidence="16 17">
    <name type="scientific">Pinctada imbricata</name>
    <name type="common">Atlantic pearl-oyster</name>
    <name type="synonym">Pinctada martensii</name>
    <dbReference type="NCBI Taxonomy" id="66713"/>
    <lineage>
        <taxon>Eukaryota</taxon>
        <taxon>Metazoa</taxon>
        <taxon>Spiralia</taxon>
        <taxon>Lophotrochozoa</taxon>
        <taxon>Mollusca</taxon>
        <taxon>Bivalvia</taxon>
        <taxon>Autobranchia</taxon>
        <taxon>Pteriomorphia</taxon>
        <taxon>Pterioida</taxon>
        <taxon>Pterioidea</taxon>
        <taxon>Pteriidae</taxon>
        <taxon>Pinctada</taxon>
    </lineage>
</organism>
<dbReference type="PROSITE" id="PS00118">
    <property type="entry name" value="PA2_HIS"/>
    <property type="match status" value="1"/>
</dbReference>
<evidence type="ECO:0000256" key="4">
    <source>
        <dbReference type="ARBA" id="ARBA00022723"/>
    </source>
</evidence>
<comment type="caution">
    <text evidence="16">The sequence shown here is derived from an EMBL/GenBank/DDBJ whole genome shotgun (WGS) entry which is preliminary data.</text>
</comment>
<feature type="active site" evidence="10">
    <location>
        <position position="294"/>
    </location>
</feature>
<dbReference type="Pfam" id="PF00068">
    <property type="entry name" value="Phospholip_A2_1"/>
    <property type="match status" value="1"/>
</dbReference>
<keyword evidence="17" id="KW-1185">Reference proteome</keyword>
<evidence type="ECO:0000256" key="11">
    <source>
        <dbReference type="PIRSR" id="PIRSR601211-2"/>
    </source>
</evidence>
<protein>
    <recommendedName>
        <fullName evidence="2">phospholipase A2</fullName>
        <ecNumber evidence="2">3.1.1.4</ecNumber>
    </recommendedName>
</protein>
<keyword evidence="6 11" id="KW-0106">Calcium</keyword>
<dbReference type="GO" id="GO:0050482">
    <property type="term" value="P:arachidonate secretion"/>
    <property type="evidence" value="ECO:0007669"/>
    <property type="project" value="InterPro"/>
</dbReference>
<dbReference type="PANTHER" id="PTHR11716:SF47">
    <property type="entry name" value="PHOSPHOLIPASE A2-ALPHA"/>
    <property type="match status" value="1"/>
</dbReference>
<evidence type="ECO:0000256" key="12">
    <source>
        <dbReference type="PIRSR" id="PIRSR601211-3"/>
    </source>
</evidence>
<dbReference type="InterPro" id="IPR033113">
    <property type="entry name" value="PLA2_histidine"/>
</dbReference>
<evidence type="ECO:0000256" key="2">
    <source>
        <dbReference type="ARBA" id="ARBA00013278"/>
    </source>
</evidence>
<dbReference type="InterPro" id="IPR001211">
    <property type="entry name" value="PLA2"/>
</dbReference>
<dbReference type="AlphaFoldDB" id="A0AA88Y8L9"/>
<evidence type="ECO:0000256" key="5">
    <source>
        <dbReference type="ARBA" id="ARBA00022801"/>
    </source>
</evidence>
<dbReference type="GO" id="GO:0005576">
    <property type="term" value="C:extracellular region"/>
    <property type="evidence" value="ECO:0007669"/>
    <property type="project" value="UniProtKB-SubCell"/>
</dbReference>
<keyword evidence="5" id="KW-0378">Hydrolase</keyword>
<evidence type="ECO:0000256" key="9">
    <source>
        <dbReference type="ARBA" id="ARBA00023157"/>
    </source>
</evidence>
<feature type="domain" description="Phospholipase A2-like central" evidence="15">
    <location>
        <begin position="248"/>
        <end position="385"/>
    </location>
</feature>
<feature type="disulfide bond" evidence="12">
    <location>
        <begin position="275"/>
        <end position="291"/>
    </location>
</feature>
<accession>A0AA88Y8L9</accession>
<dbReference type="InterPro" id="IPR036444">
    <property type="entry name" value="PLipase_A2_dom_sf"/>
</dbReference>
<keyword evidence="7" id="KW-0442">Lipid degradation</keyword>
<feature type="binding site" evidence="11">
    <location>
        <position position="295"/>
    </location>
    <ligand>
        <name>Ca(2+)</name>
        <dbReference type="ChEBI" id="CHEBI:29108"/>
    </ligand>
</feature>
<evidence type="ECO:0000259" key="15">
    <source>
        <dbReference type="SMART" id="SM00085"/>
    </source>
</evidence>
<comment type="similarity">
    <text evidence="13">Belongs to the phospholipase A2 family.</text>
</comment>
<feature type="binding site" evidence="11">
    <location>
        <position position="274"/>
    </location>
    <ligand>
        <name>Ca(2+)</name>
        <dbReference type="ChEBI" id="CHEBI:29108"/>
    </ligand>
</feature>
<keyword evidence="9 12" id="KW-1015">Disulfide bond</keyword>
<comment type="cofactor">
    <cofactor evidence="11">
        <name>Ca(2+)</name>
        <dbReference type="ChEBI" id="CHEBI:29108"/>
    </cofactor>
    <text evidence="11">Binds 1 Ca(2+) ion per subunit.</text>
</comment>